<feature type="compositionally biased region" description="Polar residues" evidence="1">
    <location>
        <begin position="1"/>
        <end position="10"/>
    </location>
</feature>
<dbReference type="InterPro" id="IPR046298">
    <property type="entry name" value="DUF6335"/>
</dbReference>
<gene>
    <name evidence="2" type="ORF">HLUCCA11_00145</name>
</gene>
<feature type="compositionally biased region" description="Basic and acidic residues" evidence="1">
    <location>
        <begin position="55"/>
        <end position="75"/>
    </location>
</feature>
<reference evidence="2 3" key="1">
    <citation type="submission" date="2015-09" db="EMBL/GenBank/DDBJ databases">
        <title>Identification and resolution of microdiversity through metagenomic sequencing of parallel consortia.</title>
        <authorList>
            <person name="Nelson W.C."/>
            <person name="Romine M.F."/>
            <person name="Lindemann S.R."/>
        </authorList>
    </citation>
    <scope>NUCLEOTIDE SEQUENCE [LARGE SCALE GENOMIC DNA]</scope>
    <source>
        <strain evidence="2">Ana</strain>
    </source>
</reference>
<dbReference type="Proteomes" id="UP000050465">
    <property type="component" value="Unassembled WGS sequence"/>
</dbReference>
<name>A0A0N8KNU2_9CYAN</name>
<feature type="region of interest" description="Disordered" evidence="1">
    <location>
        <begin position="1"/>
        <end position="75"/>
    </location>
</feature>
<evidence type="ECO:0000256" key="1">
    <source>
        <dbReference type="SAM" id="MobiDB-lite"/>
    </source>
</evidence>
<proteinExistence type="predicted"/>
<dbReference type="AlphaFoldDB" id="A0A0N8KNU2"/>
<evidence type="ECO:0000313" key="2">
    <source>
        <dbReference type="EMBL" id="KPQ37490.1"/>
    </source>
</evidence>
<protein>
    <submittedName>
        <fullName evidence="2">Uncharacterized protein</fullName>
    </submittedName>
</protein>
<evidence type="ECO:0000313" key="3">
    <source>
        <dbReference type="Proteomes" id="UP000050465"/>
    </source>
</evidence>
<dbReference type="EMBL" id="LJZR01000001">
    <property type="protein sequence ID" value="KPQ37490.1"/>
    <property type="molecule type" value="Genomic_DNA"/>
</dbReference>
<sequence length="75" mass="8253">MENTDTQSKQAALDNKSAFAGNGSPKRERGMEIDDLGESAGLDIQSEEPLAVADSLHDRDQERYELNVDSKESLQ</sequence>
<organism evidence="2 3">
    <name type="scientific">Phormidesmis priestleyi Ana</name>
    <dbReference type="NCBI Taxonomy" id="1666911"/>
    <lineage>
        <taxon>Bacteria</taxon>
        <taxon>Bacillati</taxon>
        <taxon>Cyanobacteriota</taxon>
        <taxon>Cyanophyceae</taxon>
        <taxon>Leptolyngbyales</taxon>
        <taxon>Leptolyngbyaceae</taxon>
        <taxon>Phormidesmis</taxon>
    </lineage>
</organism>
<dbReference type="Pfam" id="PF19861">
    <property type="entry name" value="DUF6335"/>
    <property type="match status" value="1"/>
</dbReference>
<comment type="caution">
    <text evidence="2">The sequence shown here is derived from an EMBL/GenBank/DDBJ whole genome shotgun (WGS) entry which is preliminary data.</text>
</comment>
<accession>A0A0N8KNU2</accession>